<evidence type="ECO:0000313" key="6">
    <source>
        <dbReference type="Proteomes" id="UP000321523"/>
    </source>
</evidence>
<keyword evidence="2" id="KW-0547">Nucleotide-binding</keyword>
<reference evidence="5 6" key="1">
    <citation type="submission" date="2019-07" db="EMBL/GenBank/DDBJ databases">
        <title>Whole genome shotgun sequence of Skermanella aerolata NBRC 106429.</title>
        <authorList>
            <person name="Hosoyama A."/>
            <person name="Uohara A."/>
            <person name="Ohji S."/>
            <person name="Ichikawa N."/>
        </authorList>
    </citation>
    <scope>NUCLEOTIDE SEQUENCE [LARGE SCALE GENOMIC DNA]</scope>
    <source>
        <strain evidence="5 6">NBRC 106429</strain>
    </source>
</reference>
<dbReference type="Proteomes" id="UP000321523">
    <property type="component" value="Unassembled WGS sequence"/>
</dbReference>
<dbReference type="InterPro" id="IPR027413">
    <property type="entry name" value="GROEL-like_equatorial_sf"/>
</dbReference>
<name>A0A512E1S1_9PROT</name>
<dbReference type="PRINTS" id="PR00304">
    <property type="entry name" value="TCOMPLEXTCP1"/>
</dbReference>
<gene>
    <name evidence="5" type="ORF">SAE02_68190</name>
</gene>
<evidence type="ECO:0000256" key="3">
    <source>
        <dbReference type="ARBA" id="ARBA00022840"/>
    </source>
</evidence>
<keyword evidence="4" id="KW-0143">Chaperone</keyword>
<dbReference type="InterPro" id="IPR002423">
    <property type="entry name" value="Cpn60/GroEL/TCP-1"/>
</dbReference>
<comment type="similarity">
    <text evidence="1">Belongs to the chaperonin (HSP60) family.</text>
</comment>
<comment type="caution">
    <text evidence="5">The sequence shown here is derived from an EMBL/GenBank/DDBJ whole genome shotgun (WGS) entry which is preliminary data.</text>
</comment>
<evidence type="ECO:0000256" key="2">
    <source>
        <dbReference type="ARBA" id="ARBA00022741"/>
    </source>
</evidence>
<dbReference type="GO" id="GO:0005524">
    <property type="term" value="F:ATP binding"/>
    <property type="evidence" value="ECO:0007669"/>
    <property type="project" value="UniProtKB-KW"/>
</dbReference>
<organism evidence="5 6">
    <name type="scientific">Skermanella aerolata</name>
    <dbReference type="NCBI Taxonomy" id="393310"/>
    <lineage>
        <taxon>Bacteria</taxon>
        <taxon>Pseudomonadati</taxon>
        <taxon>Pseudomonadota</taxon>
        <taxon>Alphaproteobacteria</taxon>
        <taxon>Rhodospirillales</taxon>
        <taxon>Azospirillaceae</taxon>
        <taxon>Skermanella</taxon>
    </lineage>
</organism>
<evidence type="ECO:0008006" key="7">
    <source>
        <dbReference type="Google" id="ProtNLM"/>
    </source>
</evidence>
<dbReference type="InterPro" id="IPR001844">
    <property type="entry name" value="Cpn60/GroEL"/>
</dbReference>
<accession>A0A512E1S1</accession>
<evidence type="ECO:0000256" key="1">
    <source>
        <dbReference type="ARBA" id="ARBA00006607"/>
    </source>
</evidence>
<dbReference type="GO" id="GO:0140662">
    <property type="term" value="F:ATP-dependent protein folding chaperone"/>
    <property type="evidence" value="ECO:0007669"/>
    <property type="project" value="InterPro"/>
</dbReference>
<dbReference type="Gene3D" id="1.10.560.10">
    <property type="entry name" value="GroEL-like equatorial domain"/>
    <property type="match status" value="1"/>
</dbReference>
<keyword evidence="6" id="KW-1185">Reference proteome</keyword>
<keyword evidence="3" id="KW-0067">ATP-binding</keyword>
<sequence>MPVARDIVYGADARHRLMAGIDRLADTVAVTLGPRGRNVLIEHRTSGFAPLATRDGATVVRSLTLGDKVGNIGVALIRQVVNTVSREVGDGTSTTVLLTRCLARAAGKGMAAGMSPRDIRAGMDMAGRAVTSDLTRQARDCAGHKALAHIAALAAHDEAAIGALISKAIETAGTDGTIVIELGAGLTDEIERVEGMR</sequence>
<dbReference type="EMBL" id="BJYZ01000047">
    <property type="protein sequence ID" value="GEO42671.1"/>
    <property type="molecule type" value="Genomic_DNA"/>
</dbReference>
<evidence type="ECO:0000256" key="4">
    <source>
        <dbReference type="ARBA" id="ARBA00023186"/>
    </source>
</evidence>
<proteinExistence type="inferred from homology"/>
<dbReference type="InterPro" id="IPR017998">
    <property type="entry name" value="Chaperone_TCP-1"/>
</dbReference>
<dbReference type="PANTHER" id="PTHR45633">
    <property type="entry name" value="60 KDA HEAT SHOCK PROTEIN, MITOCHONDRIAL"/>
    <property type="match status" value="1"/>
</dbReference>
<dbReference type="Pfam" id="PF00118">
    <property type="entry name" value="Cpn60_TCP1"/>
    <property type="match status" value="1"/>
</dbReference>
<dbReference type="AlphaFoldDB" id="A0A512E1S1"/>
<dbReference type="GO" id="GO:0042026">
    <property type="term" value="P:protein refolding"/>
    <property type="evidence" value="ECO:0007669"/>
    <property type="project" value="InterPro"/>
</dbReference>
<evidence type="ECO:0000313" key="5">
    <source>
        <dbReference type="EMBL" id="GEO42671.1"/>
    </source>
</evidence>
<dbReference type="SUPFAM" id="SSF48592">
    <property type="entry name" value="GroEL equatorial domain-like"/>
    <property type="match status" value="1"/>
</dbReference>
<protein>
    <recommendedName>
        <fullName evidence="7">60 kDa chaperonin</fullName>
    </recommendedName>
</protein>